<organism evidence="3 4">
    <name type="scientific">Brevundimonas abyssalis TAR-001</name>
    <dbReference type="NCBI Taxonomy" id="1391729"/>
    <lineage>
        <taxon>Bacteria</taxon>
        <taxon>Pseudomonadati</taxon>
        <taxon>Pseudomonadota</taxon>
        <taxon>Alphaproteobacteria</taxon>
        <taxon>Caulobacterales</taxon>
        <taxon>Caulobacteraceae</taxon>
        <taxon>Brevundimonas</taxon>
    </lineage>
</organism>
<dbReference type="GO" id="GO:0006631">
    <property type="term" value="P:fatty acid metabolic process"/>
    <property type="evidence" value="ECO:0007669"/>
    <property type="project" value="TreeGrafter"/>
</dbReference>
<comment type="caution">
    <text evidence="3">The sequence shown here is derived from an EMBL/GenBank/DDBJ whole genome shotgun (WGS) entry which is preliminary data.</text>
</comment>
<dbReference type="InterPro" id="IPR020845">
    <property type="entry name" value="AMP-binding_CS"/>
</dbReference>
<dbReference type="PANTHER" id="PTHR43201:SF8">
    <property type="entry name" value="ACYL-COA SYNTHETASE FAMILY MEMBER 3"/>
    <property type="match status" value="1"/>
</dbReference>
<protein>
    <submittedName>
        <fullName evidence="3">Feruloyl-CoA synthetase</fullName>
    </submittedName>
</protein>
<keyword evidence="4" id="KW-1185">Reference proteome</keyword>
<evidence type="ECO:0000313" key="3">
    <source>
        <dbReference type="EMBL" id="GAD58745.1"/>
    </source>
</evidence>
<feature type="domain" description="AMP-dependent synthetase/ligase" evidence="2">
    <location>
        <begin position="21"/>
        <end position="400"/>
    </location>
</feature>
<evidence type="ECO:0000313" key="4">
    <source>
        <dbReference type="Proteomes" id="UP000016569"/>
    </source>
</evidence>
<comment type="similarity">
    <text evidence="1">Belongs to the ATP-dependent AMP-binding enzyme family.</text>
</comment>
<dbReference type="AlphaFoldDB" id="A0A8E0KK48"/>
<reference evidence="4" key="1">
    <citation type="journal article" date="2013" name="Genome Announc.">
        <title>Draft Genome Sequence of the Dimorphic Prosthecate Bacterium Brevundimonas abyssalis TAR-001T.</title>
        <authorList>
            <person name="Tsubouchi T."/>
            <person name="Nishi S."/>
            <person name="Usui K."/>
            <person name="Shimane Y."/>
            <person name="Takaki Y."/>
            <person name="Maruyama T."/>
            <person name="Hatada Y."/>
        </authorList>
    </citation>
    <scope>NUCLEOTIDE SEQUENCE [LARGE SCALE GENOMIC DNA]</scope>
    <source>
        <strain evidence="4">TAR-001</strain>
    </source>
</reference>
<dbReference type="InterPro" id="IPR042099">
    <property type="entry name" value="ANL_N_sf"/>
</dbReference>
<accession>A0A8E0KK48</accession>
<evidence type="ECO:0000256" key="1">
    <source>
        <dbReference type="ARBA" id="ARBA00006432"/>
    </source>
</evidence>
<evidence type="ECO:0000259" key="2">
    <source>
        <dbReference type="Pfam" id="PF00501"/>
    </source>
</evidence>
<dbReference type="InterPro" id="IPR000873">
    <property type="entry name" value="AMP-dep_synth/lig_dom"/>
</dbReference>
<name>A0A8E0KK48_9CAUL</name>
<dbReference type="SUPFAM" id="SSF56801">
    <property type="entry name" value="Acetyl-CoA synthetase-like"/>
    <property type="match status" value="1"/>
</dbReference>
<sequence length="587" mass="62385">MRSRIPLAEHDWNVPRAILATARSRPEAPAMARREGGTGDWRFTTYGELADQIDGFAQWLLDRKLPSGAAVMIMGANSPGFAAAALGAMAAGAPAAPVSLLYAMLGGDLGRLRHVMDRIRPAVLVIEDARPVAAALASLDLDGVTVVTATPEVVDAPHVADLAEVFATPATPAVEASLAALKPDDHANYLLTSGSTGLPKVVAVSYANLAANTAQGVQATGESLRWDGRILNWLPWHHTAGASVLRATLLAGGVFYVDDGKPLPGLLDISLRNLKEIPVEYYANVPLGFALLADALEADADLRRTFFSELRLMLFGGAALAQPVYDRIQKMAVAETGKRIMMTSAYGSTETTAGFLAGYAYTDKVGLGLPLPGVTLKLVPHDDSRWEVRVKGPNVTRGYLDDPERSAQAFDDEGFYCMGDLATFITPGEVSGGLAFAGRLAEEFKLSTGTWVYGGPAREAVLTALSPLITELVLCDENRPYLGILAWPSVEGVKRELGLEIGEAITSGRLGEAVRERLAAHNAAHPMASMRIERAVILTAPPNPNAHEVSDKGSINRRGVIDNRSQDVARLYADQPDAGVIVVAKGD</sequence>
<dbReference type="Pfam" id="PF23562">
    <property type="entry name" value="AMP-binding_C_3"/>
    <property type="match status" value="1"/>
</dbReference>
<dbReference type="Pfam" id="PF00501">
    <property type="entry name" value="AMP-binding"/>
    <property type="match status" value="1"/>
</dbReference>
<dbReference type="Gene3D" id="3.40.50.12780">
    <property type="entry name" value="N-terminal domain of ligase-like"/>
    <property type="match status" value="1"/>
</dbReference>
<dbReference type="GO" id="GO:0031956">
    <property type="term" value="F:medium-chain fatty acid-CoA ligase activity"/>
    <property type="evidence" value="ECO:0007669"/>
    <property type="project" value="TreeGrafter"/>
</dbReference>
<dbReference type="PROSITE" id="PS00455">
    <property type="entry name" value="AMP_BINDING"/>
    <property type="match status" value="1"/>
</dbReference>
<proteinExistence type="inferred from homology"/>
<dbReference type="Proteomes" id="UP000016569">
    <property type="component" value="Unassembled WGS sequence"/>
</dbReference>
<dbReference type="PANTHER" id="PTHR43201">
    <property type="entry name" value="ACYL-COA SYNTHETASE"/>
    <property type="match status" value="1"/>
</dbReference>
<dbReference type="EMBL" id="BATC01000011">
    <property type="protein sequence ID" value="GAD58745.1"/>
    <property type="molecule type" value="Genomic_DNA"/>
</dbReference>
<gene>
    <name evidence="3" type="ORF">MBEBAB_0995</name>
</gene>